<gene>
    <name evidence="1" type="ORF">P253_01335</name>
</gene>
<dbReference type="HOGENOM" id="CLU_3394652_0_0_6"/>
<sequence>MLNLQDQMDFRRILQQADRFLGPVVFMLMQC</sequence>
<evidence type="ECO:0000313" key="1">
    <source>
        <dbReference type="EMBL" id="ESK48684.1"/>
    </source>
</evidence>
<name>V2VLY1_9GAMM</name>
<proteinExistence type="predicted"/>
<organism evidence="1 2">
    <name type="scientific">Acinetobacter indicus CIP 110367</name>
    <dbReference type="NCBI Taxonomy" id="1341679"/>
    <lineage>
        <taxon>Bacteria</taxon>
        <taxon>Pseudomonadati</taxon>
        <taxon>Pseudomonadota</taxon>
        <taxon>Gammaproteobacteria</taxon>
        <taxon>Moraxellales</taxon>
        <taxon>Moraxellaceae</taxon>
        <taxon>Acinetobacter</taxon>
    </lineage>
</organism>
<accession>V2VLY1</accession>
<dbReference type="EMBL" id="AYET01000002">
    <property type="protein sequence ID" value="ESK48684.1"/>
    <property type="molecule type" value="Genomic_DNA"/>
</dbReference>
<evidence type="ECO:0000313" key="2">
    <source>
        <dbReference type="Proteomes" id="UP000018415"/>
    </source>
</evidence>
<comment type="caution">
    <text evidence="1">The sequence shown here is derived from an EMBL/GenBank/DDBJ whole genome shotgun (WGS) entry which is preliminary data.</text>
</comment>
<dbReference type="AlphaFoldDB" id="V2VLY1"/>
<keyword evidence="2" id="KW-1185">Reference proteome</keyword>
<protein>
    <submittedName>
        <fullName evidence="1">Uncharacterized protein</fullName>
    </submittedName>
</protein>
<reference evidence="1 2" key="1">
    <citation type="submission" date="2013-10" db="EMBL/GenBank/DDBJ databases">
        <title>The Genome Sequence of Acinetobacter indicus CIP 110367.</title>
        <authorList>
            <consortium name="The Broad Institute Genomics Platform"/>
            <consortium name="The Broad Institute Genome Sequencing Center for Infectious Disease"/>
            <person name="Cerqueira G."/>
            <person name="Feldgarden M."/>
            <person name="Courvalin P."/>
            <person name="Grillot-Courvalin C."/>
            <person name="Clermont D."/>
            <person name="Rocha E."/>
            <person name="Yoon E.-J."/>
            <person name="Nemec A."/>
            <person name="Young S.K."/>
            <person name="Zeng Q."/>
            <person name="Gargeya S."/>
            <person name="Fitzgerald M."/>
            <person name="Abouelleil A."/>
            <person name="Alvarado L."/>
            <person name="Berlin A.M."/>
            <person name="Chapman S.B."/>
            <person name="Gainer-Dewar J."/>
            <person name="Goldberg J."/>
            <person name="Gnerre S."/>
            <person name="Griggs A."/>
            <person name="Gujja S."/>
            <person name="Hansen M."/>
            <person name="Howarth C."/>
            <person name="Imamovic A."/>
            <person name="Ireland A."/>
            <person name="Larimer J."/>
            <person name="McCowan C."/>
            <person name="Murphy C."/>
            <person name="Pearson M."/>
            <person name="Poon T.W."/>
            <person name="Priest M."/>
            <person name="Roberts A."/>
            <person name="Saif S."/>
            <person name="Shea T."/>
            <person name="Sykes S."/>
            <person name="Wortman J."/>
            <person name="Nusbaum C."/>
            <person name="Birren B."/>
        </authorList>
    </citation>
    <scope>NUCLEOTIDE SEQUENCE [LARGE SCALE GENOMIC DNA]</scope>
    <source>
        <strain evidence="1 2">CIP 110367</strain>
    </source>
</reference>
<dbReference type="Proteomes" id="UP000018415">
    <property type="component" value="Unassembled WGS sequence"/>
</dbReference>